<dbReference type="STRING" id="1357400.HMPREF2086_00696"/>
<dbReference type="RefSeq" id="WP_023927421.1">
    <property type="nucleotide sequence ID" value="NZ_KI669454.1"/>
</dbReference>
<evidence type="ECO:0000313" key="2">
    <source>
        <dbReference type="Proteomes" id="UP000018731"/>
    </source>
</evidence>
<gene>
    <name evidence="1" type="ORF">HMPREF2086_00696</name>
</gene>
<dbReference type="AlphaFoldDB" id="V8CAD6"/>
<protein>
    <recommendedName>
        <fullName evidence="3">Outer membrane protein beta-barrel domain-containing protein</fullName>
    </recommendedName>
</protein>
<proteinExistence type="predicted"/>
<reference evidence="1 2" key="1">
    <citation type="journal article" date="2014" name="Genome Announc.">
        <title>Draft genome sequences of six enterohepatic helicobacter species isolated from humans and one from rhesus macaques.</title>
        <authorList>
            <person name="Shen Z."/>
            <person name="Sheh A."/>
            <person name="Young S.K."/>
            <person name="Abouelliel A."/>
            <person name="Ward D.V."/>
            <person name="Earl A.M."/>
            <person name="Fox J.G."/>
        </authorList>
    </citation>
    <scope>NUCLEOTIDE SEQUENCE [LARGE SCALE GENOMIC DNA]</scope>
    <source>
        <strain evidence="1 2">MIT 99-5501</strain>
    </source>
</reference>
<evidence type="ECO:0000313" key="1">
    <source>
        <dbReference type="EMBL" id="ETD23950.1"/>
    </source>
</evidence>
<dbReference type="Proteomes" id="UP000018731">
    <property type="component" value="Unassembled WGS sequence"/>
</dbReference>
<sequence length="290" mass="31468">MKKHTQSSKNMALKVSNGLLALVLSVGVSGVFSSAWSASSRKSSASNSYKSLQSNQSRFTKNFASGSIVSGSRANASNSERRWYIFNEGAVGGSYTMLGKANYWAVDLGYNVYIRTIESAVGGINFLAGAGVNFPIYLKAGGKSNILSDHRGFQTKDYDGIVGWGSEIPVMLGIEKSGFYLTGLVGYGWLFMTDIYPTTNQSGNGAFPRVETSYDGIIYGAGIGYKVSNVINIGFRYLHGDMTNRKDETKPDTAAGSNDINGSNIITQTRGRDIYDIAYDKFQLFLAFIF</sequence>
<organism evidence="1 2">
    <name type="scientific">Helicobacter macacae MIT 99-5501</name>
    <dbReference type="NCBI Taxonomy" id="1357400"/>
    <lineage>
        <taxon>Bacteria</taxon>
        <taxon>Pseudomonadati</taxon>
        <taxon>Campylobacterota</taxon>
        <taxon>Epsilonproteobacteria</taxon>
        <taxon>Campylobacterales</taxon>
        <taxon>Helicobacteraceae</taxon>
        <taxon>Helicobacter</taxon>
    </lineage>
</organism>
<dbReference type="PATRIC" id="fig|1357400.3.peg.960"/>
<name>V8CAD6_9HELI</name>
<dbReference type="HOGENOM" id="CLU_1076750_0_0_7"/>
<keyword evidence="2" id="KW-1185">Reference proteome</keyword>
<evidence type="ECO:0008006" key="3">
    <source>
        <dbReference type="Google" id="ProtNLM"/>
    </source>
</evidence>
<dbReference type="OrthoDB" id="5322730at2"/>
<accession>V8CAD6</accession>
<dbReference type="EMBL" id="AZJI01000004">
    <property type="protein sequence ID" value="ETD23950.1"/>
    <property type="molecule type" value="Genomic_DNA"/>
</dbReference>
<comment type="caution">
    <text evidence="1">The sequence shown here is derived from an EMBL/GenBank/DDBJ whole genome shotgun (WGS) entry which is preliminary data.</text>
</comment>